<dbReference type="InterPro" id="IPR016024">
    <property type="entry name" value="ARM-type_fold"/>
</dbReference>
<gene>
    <name evidence="1" type="ORF">MPOL1434_LOCUS294</name>
</gene>
<evidence type="ECO:0000313" key="1">
    <source>
        <dbReference type="EMBL" id="CAD8359092.1"/>
    </source>
</evidence>
<name>A0A7S0FGI1_9STRA</name>
<dbReference type="AlphaFoldDB" id="A0A7S0FGI1"/>
<dbReference type="InterPro" id="IPR011989">
    <property type="entry name" value="ARM-like"/>
</dbReference>
<dbReference type="SUPFAM" id="SSF48371">
    <property type="entry name" value="ARM repeat"/>
    <property type="match status" value="1"/>
</dbReference>
<accession>A0A7S0FGI1</accession>
<dbReference type="Gene3D" id="1.25.10.10">
    <property type="entry name" value="Leucine-rich Repeat Variant"/>
    <property type="match status" value="1"/>
</dbReference>
<sequence>MADNNADVRTYAARTLEWLASDIHNGMPCHDNLLRALTKATLWTKTCCIVEALAAQAMVAENRPAMVLHDGLLDALASLALLEYIGDEEVRNCATSTLVELTKEETLREVMARNEGVMTALTHATFAKPISSNTTYKGKQSPMITKTKIALKNLASALNEE</sequence>
<organism evidence="1">
    <name type="scientific">Minutocellus polymorphus</name>
    <dbReference type="NCBI Taxonomy" id="265543"/>
    <lineage>
        <taxon>Eukaryota</taxon>
        <taxon>Sar</taxon>
        <taxon>Stramenopiles</taxon>
        <taxon>Ochrophyta</taxon>
        <taxon>Bacillariophyta</taxon>
        <taxon>Mediophyceae</taxon>
        <taxon>Cymatosirophycidae</taxon>
        <taxon>Cymatosirales</taxon>
        <taxon>Cymatosiraceae</taxon>
        <taxon>Minutocellus</taxon>
    </lineage>
</organism>
<proteinExistence type="predicted"/>
<reference evidence="1" key="1">
    <citation type="submission" date="2021-01" db="EMBL/GenBank/DDBJ databases">
        <authorList>
            <person name="Corre E."/>
            <person name="Pelletier E."/>
            <person name="Niang G."/>
            <person name="Scheremetjew M."/>
            <person name="Finn R."/>
            <person name="Kale V."/>
            <person name="Holt S."/>
            <person name="Cochrane G."/>
            <person name="Meng A."/>
            <person name="Brown T."/>
            <person name="Cohen L."/>
        </authorList>
    </citation>
    <scope>NUCLEOTIDE SEQUENCE</scope>
    <source>
        <strain evidence="1">CCMP3303</strain>
    </source>
</reference>
<protein>
    <submittedName>
        <fullName evidence="1">Uncharacterized protein</fullName>
    </submittedName>
</protein>
<dbReference type="EMBL" id="HBEJ01000493">
    <property type="protein sequence ID" value="CAD8359092.1"/>
    <property type="molecule type" value="Transcribed_RNA"/>
</dbReference>